<reference evidence="2 3" key="1">
    <citation type="submission" date="2016-04" db="EMBL/GenBank/DDBJ databases">
        <title>Genome analyses suggest a sexual origin of heterokaryosis in a supposedly ancient asexual fungus.</title>
        <authorList>
            <person name="Ropars J."/>
            <person name="Sedzielewska K."/>
            <person name="Noel J."/>
            <person name="Charron P."/>
            <person name="Farinelli L."/>
            <person name="Marton T."/>
            <person name="Kruger M."/>
            <person name="Pelin A."/>
            <person name="Brachmann A."/>
            <person name="Corradi N."/>
        </authorList>
    </citation>
    <scope>NUCLEOTIDE SEQUENCE [LARGE SCALE GENOMIC DNA]</scope>
    <source>
        <strain evidence="2 3">C2</strain>
    </source>
</reference>
<name>A0A2N1N6D4_9GLOM</name>
<dbReference type="AlphaFoldDB" id="A0A2N1N6D4"/>
<keyword evidence="1" id="KW-1133">Transmembrane helix</keyword>
<gene>
    <name evidence="2" type="ORF">RhiirC2_780997</name>
</gene>
<evidence type="ECO:0000256" key="1">
    <source>
        <dbReference type="SAM" id="Phobius"/>
    </source>
</evidence>
<organism evidence="2 3">
    <name type="scientific">Rhizophagus irregularis</name>
    <dbReference type="NCBI Taxonomy" id="588596"/>
    <lineage>
        <taxon>Eukaryota</taxon>
        <taxon>Fungi</taxon>
        <taxon>Fungi incertae sedis</taxon>
        <taxon>Mucoromycota</taxon>
        <taxon>Glomeromycotina</taxon>
        <taxon>Glomeromycetes</taxon>
        <taxon>Glomerales</taxon>
        <taxon>Glomeraceae</taxon>
        <taxon>Rhizophagus</taxon>
    </lineage>
</organism>
<reference evidence="2 3" key="2">
    <citation type="submission" date="2017-10" db="EMBL/GenBank/DDBJ databases">
        <title>Extensive intraspecific genome diversity in a model arbuscular mycorrhizal fungus.</title>
        <authorList>
            <person name="Chen E.C.H."/>
            <person name="Morin E."/>
            <person name="Baudet D."/>
            <person name="Noel J."/>
            <person name="Ndikumana S."/>
            <person name="Charron P."/>
            <person name="St-Onge C."/>
            <person name="Giorgi J."/>
            <person name="Grigoriev I.V."/>
            <person name="Roux C."/>
            <person name="Martin F.M."/>
            <person name="Corradi N."/>
        </authorList>
    </citation>
    <scope>NUCLEOTIDE SEQUENCE [LARGE SCALE GENOMIC DNA]</scope>
    <source>
        <strain evidence="2 3">C2</strain>
    </source>
</reference>
<dbReference type="EMBL" id="LLXL01000725">
    <property type="protein sequence ID" value="PKK69447.1"/>
    <property type="molecule type" value="Genomic_DNA"/>
</dbReference>
<keyword evidence="1" id="KW-0812">Transmembrane</keyword>
<evidence type="ECO:0008006" key="4">
    <source>
        <dbReference type="Google" id="ProtNLM"/>
    </source>
</evidence>
<protein>
    <recommendedName>
        <fullName evidence="4">Transmembrane protein</fullName>
    </recommendedName>
</protein>
<evidence type="ECO:0000313" key="2">
    <source>
        <dbReference type="EMBL" id="PKK69447.1"/>
    </source>
</evidence>
<accession>A0A2N1N6D4</accession>
<proteinExistence type="predicted"/>
<sequence>MGFFDLNFELGFELCVGFGVCIGIFFKVVEYVNIVLFSFEEEEDVNTVCTVEMDSKRPYWVKVKIRLLNGNYVALVCVVPIFLFL</sequence>
<dbReference type="Proteomes" id="UP000233469">
    <property type="component" value="Unassembled WGS sequence"/>
</dbReference>
<keyword evidence="1" id="KW-0472">Membrane</keyword>
<feature type="transmembrane region" description="Helical" evidence="1">
    <location>
        <begin position="65"/>
        <end position="84"/>
    </location>
</feature>
<comment type="caution">
    <text evidence="2">The sequence shown here is derived from an EMBL/GenBank/DDBJ whole genome shotgun (WGS) entry which is preliminary data.</text>
</comment>
<evidence type="ECO:0000313" key="3">
    <source>
        <dbReference type="Proteomes" id="UP000233469"/>
    </source>
</evidence>
<feature type="transmembrane region" description="Helical" evidence="1">
    <location>
        <begin position="6"/>
        <end position="26"/>
    </location>
</feature>